<feature type="domain" description="Helix-turn-helix" evidence="1">
    <location>
        <begin position="20"/>
        <end position="61"/>
    </location>
</feature>
<dbReference type="InterPro" id="IPR041657">
    <property type="entry name" value="HTH_17"/>
</dbReference>
<accession>A0A0F9VQF9</accession>
<dbReference type="AlphaFoldDB" id="A0A0F9VQF9"/>
<protein>
    <recommendedName>
        <fullName evidence="1">Helix-turn-helix domain-containing protein</fullName>
    </recommendedName>
</protein>
<gene>
    <name evidence="2" type="ORF">LCGC14_0455790</name>
</gene>
<proteinExistence type="predicted"/>
<name>A0A0F9VQF9_9ZZZZ</name>
<dbReference type="EMBL" id="LAZR01000460">
    <property type="protein sequence ID" value="KKN68023.1"/>
    <property type="molecule type" value="Genomic_DNA"/>
</dbReference>
<sequence length="81" mass="9254">MTRRSKQAEFLRTKGYVRATKAAQLVRVSPSAIYRMLEQETLDGTKIGGRWYVTLKSLIEYCGSAAKEFGLLELQRKARAR</sequence>
<reference evidence="2" key="1">
    <citation type="journal article" date="2015" name="Nature">
        <title>Complex archaea that bridge the gap between prokaryotes and eukaryotes.</title>
        <authorList>
            <person name="Spang A."/>
            <person name="Saw J.H."/>
            <person name="Jorgensen S.L."/>
            <person name="Zaremba-Niedzwiedzka K."/>
            <person name="Martijn J."/>
            <person name="Lind A.E."/>
            <person name="van Eijk R."/>
            <person name="Schleper C."/>
            <person name="Guy L."/>
            <person name="Ettema T.J."/>
        </authorList>
    </citation>
    <scope>NUCLEOTIDE SEQUENCE</scope>
</reference>
<evidence type="ECO:0000259" key="1">
    <source>
        <dbReference type="Pfam" id="PF12728"/>
    </source>
</evidence>
<evidence type="ECO:0000313" key="2">
    <source>
        <dbReference type="EMBL" id="KKN68023.1"/>
    </source>
</evidence>
<comment type="caution">
    <text evidence="2">The sequence shown here is derived from an EMBL/GenBank/DDBJ whole genome shotgun (WGS) entry which is preliminary data.</text>
</comment>
<organism evidence="2">
    <name type="scientific">marine sediment metagenome</name>
    <dbReference type="NCBI Taxonomy" id="412755"/>
    <lineage>
        <taxon>unclassified sequences</taxon>
        <taxon>metagenomes</taxon>
        <taxon>ecological metagenomes</taxon>
    </lineage>
</organism>
<dbReference type="Pfam" id="PF12728">
    <property type="entry name" value="HTH_17"/>
    <property type="match status" value="1"/>
</dbReference>